<organism evidence="1 2">
    <name type="scientific">Galdieria yellowstonensis</name>
    <dbReference type="NCBI Taxonomy" id="3028027"/>
    <lineage>
        <taxon>Eukaryota</taxon>
        <taxon>Rhodophyta</taxon>
        <taxon>Bangiophyceae</taxon>
        <taxon>Galdieriales</taxon>
        <taxon>Galdieriaceae</taxon>
        <taxon>Galdieria</taxon>
    </lineage>
</organism>
<sequence length="120" mass="13646">MHLSLQNVSLTTYNINAVARDHSLRPSERTQAQEQAKSQNILVSYEERTFGSSSRDKNLSGAKRYEVSCHFDKPSPVFSYVETLQQKFTTNTTQWSSREIEDGMAVVRLFTDANVELPEA</sequence>
<keyword evidence="2" id="KW-1185">Reference proteome</keyword>
<reference evidence="1 2" key="1">
    <citation type="submission" date="2022-07" db="EMBL/GenBank/DDBJ databases">
        <title>Genome-wide signatures of adaptation to extreme environments.</title>
        <authorList>
            <person name="Cho C.H."/>
            <person name="Yoon H.S."/>
        </authorList>
    </citation>
    <scope>NUCLEOTIDE SEQUENCE [LARGE SCALE GENOMIC DNA]</scope>
    <source>
        <strain evidence="1 2">108.79 E11</strain>
    </source>
</reference>
<protein>
    <submittedName>
        <fullName evidence="1">Uncharacterized protein</fullName>
    </submittedName>
</protein>
<gene>
    <name evidence="1" type="ORF">GAYE_SCF63G6625</name>
</gene>
<dbReference type="Proteomes" id="UP001300502">
    <property type="component" value="Unassembled WGS sequence"/>
</dbReference>
<dbReference type="AlphaFoldDB" id="A0AAV9IML8"/>
<dbReference type="EMBL" id="JANCYU010000068">
    <property type="protein sequence ID" value="KAK4528680.1"/>
    <property type="molecule type" value="Genomic_DNA"/>
</dbReference>
<name>A0AAV9IML8_9RHOD</name>
<comment type="caution">
    <text evidence="1">The sequence shown here is derived from an EMBL/GenBank/DDBJ whole genome shotgun (WGS) entry which is preliminary data.</text>
</comment>
<evidence type="ECO:0000313" key="2">
    <source>
        <dbReference type="Proteomes" id="UP001300502"/>
    </source>
</evidence>
<accession>A0AAV9IML8</accession>
<evidence type="ECO:0000313" key="1">
    <source>
        <dbReference type="EMBL" id="KAK4528680.1"/>
    </source>
</evidence>
<proteinExistence type="predicted"/>